<reference evidence="2" key="2">
    <citation type="submission" date="2019-06" db="EMBL/GenBank/DDBJ databases">
        <title>Co-occurence of chitin degradation, pigmentation and bioactivity in marine Pseudoalteromonas.</title>
        <authorList>
            <person name="Sonnenschein E.C."/>
            <person name="Bech P.K."/>
        </authorList>
    </citation>
    <scope>NUCLEOTIDE SEQUENCE [LARGE SCALE GENOMIC DNA]</scope>
    <source>
        <strain evidence="2">S3790</strain>
    </source>
</reference>
<dbReference type="AlphaFoldDB" id="A0A5S3VCB8"/>
<gene>
    <name evidence="1" type="ORF">CWC19_03835</name>
</gene>
<comment type="caution">
    <text evidence="1">The sequence shown here is derived from an EMBL/GenBank/DDBJ whole genome shotgun (WGS) entry which is preliminary data.</text>
</comment>
<name>A0A5S3VCB8_9GAMM</name>
<organism evidence="1 2">
    <name type="scientific">Pseudoalteromonas aurantia</name>
    <dbReference type="NCBI Taxonomy" id="43654"/>
    <lineage>
        <taxon>Bacteria</taxon>
        <taxon>Pseudomonadati</taxon>
        <taxon>Pseudomonadota</taxon>
        <taxon>Gammaproteobacteria</taxon>
        <taxon>Alteromonadales</taxon>
        <taxon>Pseudoalteromonadaceae</taxon>
        <taxon>Pseudoalteromonas</taxon>
    </lineage>
</organism>
<dbReference type="Proteomes" id="UP000307217">
    <property type="component" value="Unassembled WGS sequence"/>
</dbReference>
<dbReference type="EMBL" id="PNBX01000013">
    <property type="protein sequence ID" value="TMO69741.1"/>
    <property type="molecule type" value="Genomic_DNA"/>
</dbReference>
<evidence type="ECO:0000313" key="2">
    <source>
        <dbReference type="Proteomes" id="UP000307217"/>
    </source>
</evidence>
<proteinExistence type="predicted"/>
<accession>A0A5S3VCB8</accession>
<evidence type="ECO:0000313" key="1">
    <source>
        <dbReference type="EMBL" id="TMO69741.1"/>
    </source>
</evidence>
<protein>
    <submittedName>
        <fullName evidence="1">Uncharacterized protein</fullName>
    </submittedName>
</protein>
<reference evidence="1 2" key="1">
    <citation type="submission" date="2018-01" db="EMBL/GenBank/DDBJ databases">
        <authorList>
            <person name="Paulsen S."/>
            <person name="Gram L.K."/>
        </authorList>
    </citation>
    <scope>NUCLEOTIDE SEQUENCE [LARGE SCALE GENOMIC DNA]</scope>
    <source>
        <strain evidence="1 2">S3790</strain>
    </source>
</reference>
<sequence length="73" mass="8290">MMKREVRYLLYIAWFIFGLQESTAQPIKTVVGGHNQWPPYILEDGSGLVKDVVTAALRCKISTLKSRLPLLVE</sequence>